<organism evidence="2 3">
    <name type="scientific">Crossiella cryophila</name>
    <dbReference type="NCBI Taxonomy" id="43355"/>
    <lineage>
        <taxon>Bacteria</taxon>
        <taxon>Bacillati</taxon>
        <taxon>Actinomycetota</taxon>
        <taxon>Actinomycetes</taxon>
        <taxon>Pseudonocardiales</taxon>
        <taxon>Pseudonocardiaceae</taxon>
        <taxon>Crossiella</taxon>
    </lineage>
</organism>
<dbReference type="EMBL" id="JACHMH010000001">
    <property type="protein sequence ID" value="MBB4679112.1"/>
    <property type="molecule type" value="Genomic_DNA"/>
</dbReference>
<evidence type="ECO:0000313" key="3">
    <source>
        <dbReference type="Proteomes" id="UP000533598"/>
    </source>
</evidence>
<keyword evidence="3" id="KW-1185">Reference proteome</keyword>
<protein>
    <submittedName>
        <fullName evidence="2">Uncharacterized protein</fullName>
    </submittedName>
</protein>
<reference evidence="2 3" key="1">
    <citation type="submission" date="2020-08" db="EMBL/GenBank/DDBJ databases">
        <title>Sequencing the genomes of 1000 actinobacteria strains.</title>
        <authorList>
            <person name="Klenk H.-P."/>
        </authorList>
    </citation>
    <scope>NUCLEOTIDE SEQUENCE [LARGE SCALE GENOMIC DNA]</scope>
    <source>
        <strain evidence="2 3">DSM 44230</strain>
    </source>
</reference>
<name>A0A7W7CDM8_9PSEU</name>
<proteinExistence type="predicted"/>
<evidence type="ECO:0000313" key="2">
    <source>
        <dbReference type="EMBL" id="MBB4679112.1"/>
    </source>
</evidence>
<feature type="region of interest" description="Disordered" evidence="1">
    <location>
        <begin position="1"/>
        <end position="49"/>
    </location>
</feature>
<gene>
    <name evidence="2" type="ORF">HNR67_005230</name>
</gene>
<feature type="compositionally biased region" description="Polar residues" evidence="1">
    <location>
        <begin position="20"/>
        <end position="31"/>
    </location>
</feature>
<comment type="caution">
    <text evidence="2">The sequence shown here is derived from an EMBL/GenBank/DDBJ whole genome shotgun (WGS) entry which is preliminary data.</text>
</comment>
<feature type="compositionally biased region" description="Basic and acidic residues" evidence="1">
    <location>
        <begin position="1"/>
        <end position="15"/>
    </location>
</feature>
<sequence>MTEHKPEPKFAKLPDRIPLSETSPTKDTSQAPDFDGGKTERDIALQYPV</sequence>
<dbReference type="Proteomes" id="UP000533598">
    <property type="component" value="Unassembled WGS sequence"/>
</dbReference>
<dbReference type="RefSeq" id="WP_185004900.1">
    <property type="nucleotide sequence ID" value="NZ_BAAAUI010000048.1"/>
</dbReference>
<accession>A0A7W7CDM8</accession>
<evidence type="ECO:0000256" key="1">
    <source>
        <dbReference type="SAM" id="MobiDB-lite"/>
    </source>
</evidence>
<dbReference type="AlphaFoldDB" id="A0A7W7CDM8"/>